<evidence type="ECO:0000313" key="2">
    <source>
        <dbReference type="EMBL" id="PYE49180.1"/>
    </source>
</evidence>
<name>A0A2V4VRE8_PAEBA</name>
<proteinExistence type="predicted"/>
<reference evidence="3 5" key="2">
    <citation type="submission" date="2020-06" db="EMBL/GenBank/DDBJ databases">
        <title>Complete genome of Paenibacillus barcinonensis KACC11450.</title>
        <authorList>
            <person name="Kim M."/>
            <person name="Park Y.-J."/>
            <person name="Shin J.-H."/>
        </authorList>
    </citation>
    <scope>NUCLEOTIDE SEQUENCE [LARGE SCALE GENOMIC DNA]</scope>
    <source>
        <strain evidence="3 5">KACC11450</strain>
    </source>
</reference>
<keyword evidence="5" id="KW-1185">Reference proteome</keyword>
<dbReference type="Pfam" id="PF09347">
    <property type="entry name" value="DUF1989"/>
    <property type="match status" value="1"/>
</dbReference>
<dbReference type="OrthoDB" id="9772660at2"/>
<accession>A0A2V4VRE8</accession>
<evidence type="ECO:0000259" key="1">
    <source>
        <dbReference type="Pfam" id="PF09347"/>
    </source>
</evidence>
<dbReference type="EMBL" id="QJSW01000006">
    <property type="protein sequence ID" value="PYE49180.1"/>
    <property type="molecule type" value="Genomic_DNA"/>
</dbReference>
<evidence type="ECO:0000313" key="5">
    <source>
        <dbReference type="Proteomes" id="UP000509327"/>
    </source>
</evidence>
<dbReference type="PANTHER" id="PTHR31527:SF0">
    <property type="entry name" value="RE64534P"/>
    <property type="match status" value="1"/>
</dbReference>
<gene>
    <name evidence="2" type="ORF">DFQ00_106161</name>
    <name evidence="3" type="ORF">HUB98_03200</name>
</gene>
<dbReference type="Proteomes" id="UP000509327">
    <property type="component" value="Chromosome"/>
</dbReference>
<sequence>MSSVQQYKQAYVIPAKSGYALRVSKGTILRITDLEGQQVVDFVAFDTHDTNHRLDPGVTMDVLRTCRIKPGQSLYSNRYEPLLNILQDTVGAHDFFNSACRPEMYEVLYGKSNHASCYHNLNEALHPLGILPPNQHYPFNLFMKTTIDEMGNIAVHTPDSRAGDYVEMHALSDLTIALSACPCEESACNGYHCTAVQLDVTVTPPEDH</sequence>
<organism evidence="2 4">
    <name type="scientific">Paenibacillus barcinonensis</name>
    <dbReference type="NCBI Taxonomy" id="198119"/>
    <lineage>
        <taxon>Bacteria</taxon>
        <taxon>Bacillati</taxon>
        <taxon>Bacillota</taxon>
        <taxon>Bacilli</taxon>
        <taxon>Bacillales</taxon>
        <taxon>Paenibacillaceae</taxon>
        <taxon>Paenibacillus</taxon>
    </lineage>
</organism>
<dbReference type="RefSeq" id="WP_110896706.1">
    <property type="nucleotide sequence ID" value="NZ_CP054614.1"/>
</dbReference>
<dbReference type="PANTHER" id="PTHR31527">
    <property type="entry name" value="RE64534P"/>
    <property type="match status" value="1"/>
</dbReference>
<evidence type="ECO:0000313" key="4">
    <source>
        <dbReference type="Proteomes" id="UP000247790"/>
    </source>
</evidence>
<protein>
    <submittedName>
        <fullName evidence="3">Urea carboxylase-associated family protein</fullName>
    </submittedName>
</protein>
<feature type="domain" description="DUF1989" evidence="1">
    <location>
        <begin position="12"/>
        <end position="174"/>
    </location>
</feature>
<dbReference type="InterPro" id="IPR018959">
    <property type="entry name" value="DUF1989"/>
</dbReference>
<dbReference type="EMBL" id="CP054614">
    <property type="protein sequence ID" value="QKS55415.1"/>
    <property type="molecule type" value="Genomic_DNA"/>
</dbReference>
<reference evidence="2 4" key="1">
    <citation type="submission" date="2018-06" db="EMBL/GenBank/DDBJ databases">
        <title>Genomic Encyclopedia of Type Strains, Phase III (KMG-III): the genomes of soil and plant-associated and newly described type strains.</title>
        <authorList>
            <person name="Whitman W."/>
        </authorList>
    </citation>
    <scope>NUCLEOTIDE SEQUENCE [LARGE SCALE GENOMIC DNA]</scope>
    <source>
        <strain evidence="2 4">CECT 7022</strain>
    </source>
</reference>
<dbReference type="AlphaFoldDB" id="A0A2V4VRE8"/>
<dbReference type="Proteomes" id="UP000247790">
    <property type="component" value="Unassembled WGS sequence"/>
</dbReference>
<evidence type="ECO:0000313" key="3">
    <source>
        <dbReference type="EMBL" id="QKS55415.1"/>
    </source>
</evidence>